<keyword evidence="3" id="KW-1185">Reference proteome</keyword>
<dbReference type="Proteomes" id="UP001531129">
    <property type="component" value="Unassembled WGS sequence"/>
</dbReference>
<feature type="domain" description="CHAT" evidence="1">
    <location>
        <begin position="484"/>
        <end position="613"/>
    </location>
</feature>
<gene>
    <name evidence="2" type="ORF">V8Q02_13585</name>
</gene>
<dbReference type="RefSeq" id="WP_264396497.1">
    <property type="nucleotide sequence ID" value="NZ_JBAMYB010000006.1"/>
</dbReference>
<proteinExistence type="predicted"/>
<accession>A0ABU8CJR9</accession>
<dbReference type="InterPro" id="IPR024983">
    <property type="entry name" value="CHAT_dom"/>
</dbReference>
<protein>
    <submittedName>
        <fullName evidence="2">CHAT domain-containing protein</fullName>
    </submittedName>
</protein>
<reference evidence="2 3" key="1">
    <citation type="submission" date="2024-01" db="EMBL/GenBank/DDBJ databases">
        <title>Draft genome sequences of three bacterial strains isolated from Acacia saligna represent a potential new species within the genus Rhizobium.</title>
        <authorList>
            <person name="Tambong J.T."/>
            <person name="Mnasri B."/>
        </authorList>
    </citation>
    <scope>NUCLEOTIDE SEQUENCE [LARGE SCALE GENOMIC DNA]</scope>
    <source>
        <strain evidence="2 3">1AS12I</strain>
    </source>
</reference>
<sequence>MELRENAGRVAVIKWPDPLRIYYFLILGDDELPAHMSPFQGFGRNWVSLHWAMRALTSMPADIDERTHDAADIAVQRIAGGRRLSWYPLDIAALEELTVDQLPICCVLFSGAGDEAVARRIEAWRAKVNFAALHISQYEGIGISGWNFQLGLLRDYCIRKLRVAAKNLTGKQSQVVTRSDVSWDWPETTLESYDVKGHNIAIPNHMAMARVGYTLQPSVHFASEDEKDYTDAIIESAGAVLKFRRAVGNHDIFALNAATSGAILFEPAFFRGLYDRVHVPGAEGKAFRRALRYFQKQRGLSPTHGEDDKKFFVTSKMARVISGIRADELRTQTLAVGLLAAQTTTPVVRLTPGVNHVFTALSDYARNVRAERPEARRKAPRLFAEIQRQLSVAVGQERVDFIKRTSGPLKIISDAPLEWLPIDDLPLSFRRDCSRIPVTPGNVLMGQLLSFEPIFVAPSDFRKVLVVSSFAPTDPLRDLLSGSINIIRDAWPELELVHVKVSSIQELEAALNQFGGAILIFDGHGFPNDKKPVGKLEIGSQSLDVWSLRGKVRCPPIIILSACDTHGIDASSHATVANGFIALGARTVLATFLPVDCRRSAMLIGRLMHRLAEFTPVAVRAYGRAITWTEIVSGMLRMSLATEIISELAGPPGSAIFDDLQGHANIEINGLDSHWFDKLIDRLASVRGLAPSAIRPSVLAAVAKSDTIRYTQLGNPETIVLSDESLIEIALQALVGTSDNQISG</sequence>
<evidence type="ECO:0000313" key="3">
    <source>
        <dbReference type="Proteomes" id="UP001531129"/>
    </source>
</evidence>
<comment type="caution">
    <text evidence="2">The sequence shown here is derived from an EMBL/GenBank/DDBJ whole genome shotgun (WGS) entry which is preliminary data.</text>
</comment>
<dbReference type="Pfam" id="PF12770">
    <property type="entry name" value="CHAT"/>
    <property type="match status" value="1"/>
</dbReference>
<name>A0ABU8CJR9_9HYPH</name>
<evidence type="ECO:0000259" key="1">
    <source>
        <dbReference type="Pfam" id="PF12770"/>
    </source>
</evidence>
<organism evidence="2 3">
    <name type="scientific">Rhizobium aouanii</name>
    <dbReference type="NCBI Taxonomy" id="3118145"/>
    <lineage>
        <taxon>Bacteria</taxon>
        <taxon>Pseudomonadati</taxon>
        <taxon>Pseudomonadota</taxon>
        <taxon>Alphaproteobacteria</taxon>
        <taxon>Hyphomicrobiales</taxon>
        <taxon>Rhizobiaceae</taxon>
        <taxon>Rhizobium/Agrobacterium group</taxon>
        <taxon>Rhizobium</taxon>
    </lineage>
</organism>
<evidence type="ECO:0000313" key="2">
    <source>
        <dbReference type="EMBL" id="MEI1249015.1"/>
    </source>
</evidence>
<dbReference type="EMBL" id="JBAMYC010000006">
    <property type="protein sequence ID" value="MEI1249015.1"/>
    <property type="molecule type" value="Genomic_DNA"/>
</dbReference>